<evidence type="ECO:0000259" key="5">
    <source>
        <dbReference type="SMART" id="SM00082"/>
    </source>
</evidence>
<evidence type="ECO:0000256" key="3">
    <source>
        <dbReference type="ARBA" id="ARBA00022737"/>
    </source>
</evidence>
<keyword evidence="3" id="KW-0677">Repeat</keyword>
<evidence type="ECO:0000313" key="6">
    <source>
        <dbReference type="EMBL" id="KAK2182321.1"/>
    </source>
</evidence>
<dbReference type="SUPFAM" id="SSF52058">
    <property type="entry name" value="L domain-like"/>
    <property type="match status" value="1"/>
</dbReference>
<feature type="signal peptide" evidence="4">
    <location>
        <begin position="1"/>
        <end position="23"/>
    </location>
</feature>
<keyword evidence="1" id="KW-0433">Leucine-rich repeat</keyword>
<organism evidence="6 7">
    <name type="scientific">Ridgeia piscesae</name>
    <name type="common">Tubeworm</name>
    <dbReference type="NCBI Taxonomy" id="27915"/>
    <lineage>
        <taxon>Eukaryota</taxon>
        <taxon>Metazoa</taxon>
        <taxon>Spiralia</taxon>
        <taxon>Lophotrochozoa</taxon>
        <taxon>Annelida</taxon>
        <taxon>Polychaeta</taxon>
        <taxon>Sedentaria</taxon>
        <taxon>Canalipalpata</taxon>
        <taxon>Sabellida</taxon>
        <taxon>Siboglinidae</taxon>
        <taxon>Ridgeia</taxon>
    </lineage>
</organism>
<dbReference type="InterPro" id="IPR050541">
    <property type="entry name" value="LRR_TM_domain-containing"/>
</dbReference>
<evidence type="ECO:0000256" key="4">
    <source>
        <dbReference type="SAM" id="SignalP"/>
    </source>
</evidence>
<reference evidence="6" key="1">
    <citation type="journal article" date="2023" name="Mol. Biol. Evol.">
        <title>Third-Generation Sequencing Reveals the Adaptive Role of the Epigenome in Three Deep-Sea Polychaetes.</title>
        <authorList>
            <person name="Perez M."/>
            <person name="Aroh O."/>
            <person name="Sun Y."/>
            <person name="Lan Y."/>
            <person name="Juniper S.K."/>
            <person name="Young C.R."/>
            <person name="Angers B."/>
            <person name="Qian P.Y."/>
        </authorList>
    </citation>
    <scope>NUCLEOTIDE SEQUENCE</scope>
    <source>
        <strain evidence="6">R07B-5</strain>
    </source>
</reference>
<evidence type="ECO:0000313" key="7">
    <source>
        <dbReference type="Proteomes" id="UP001209878"/>
    </source>
</evidence>
<dbReference type="InterPro" id="IPR003591">
    <property type="entry name" value="Leu-rich_rpt_typical-subtyp"/>
</dbReference>
<evidence type="ECO:0000256" key="1">
    <source>
        <dbReference type="ARBA" id="ARBA00022614"/>
    </source>
</evidence>
<accession>A0AAD9NVF1</accession>
<dbReference type="AlphaFoldDB" id="A0AAD9NVF1"/>
<name>A0AAD9NVF1_RIDPI</name>
<keyword evidence="2 4" id="KW-0732">Signal</keyword>
<proteinExistence type="predicted"/>
<feature type="domain" description="LRRCT" evidence="5">
    <location>
        <begin position="243"/>
        <end position="292"/>
    </location>
</feature>
<dbReference type="PANTHER" id="PTHR24369:SF215">
    <property type="entry name" value="PROTEIN WINDPIPE"/>
    <property type="match status" value="1"/>
</dbReference>
<dbReference type="PANTHER" id="PTHR24369">
    <property type="entry name" value="ANTIGEN BSP, PUTATIVE-RELATED"/>
    <property type="match status" value="1"/>
</dbReference>
<dbReference type="SMART" id="SM00369">
    <property type="entry name" value="LRR_TYP"/>
    <property type="match status" value="3"/>
</dbReference>
<feature type="chain" id="PRO_5042018659" description="LRRCT domain-containing protein" evidence="4">
    <location>
        <begin position="24"/>
        <end position="381"/>
    </location>
</feature>
<dbReference type="PRINTS" id="PR00019">
    <property type="entry name" value="LEURICHRPT"/>
</dbReference>
<dbReference type="EMBL" id="JAODUO010000359">
    <property type="protein sequence ID" value="KAK2182321.1"/>
    <property type="molecule type" value="Genomic_DNA"/>
</dbReference>
<dbReference type="InterPro" id="IPR000483">
    <property type="entry name" value="Cys-rich_flank_reg_C"/>
</dbReference>
<keyword evidence="7" id="KW-1185">Reference proteome</keyword>
<evidence type="ECO:0000256" key="2">
    <source>
        <dbReference type="ARBA" id="ARBA00022729"/>
    </source>
</evidence>
<dbReference type="GO" id="GO:0005886">
    <property type="term" value="C:plasma membrane"/>
    <property type="evidence" value="ECO:0007669"/>
    <property type="project" value="TreeGrafter"/>
</dbReference>
<dbReference type="SMART" id="SM00082">
    <property type="entry name" value="LRRCT"/>
    <property type="match status" value="1"/>
</dbReference>
<dbReference type="Pfam" id="PF13855">
    <property type="entry name" value="LRR_8"/>
    <property type="match status" value="1"/>
</dbReference>
<dbReference type="PROSITE" id="PS51450">
    <property type="entry name" value="LRR"/>
    <property type="match status" value="1"/>
</dbReference>
<gene>
    <name evidence="6" type="ORF">NP493_360g03015</name>
</gene>
<sequence length="381" mass="42503">MGRFGVLGVCLLVLVTQVALSVAFEGCRISFGRRGCYHRVLQGVLVTCDGRGHETLVPQNIPLDTIYLSLVNFKFDTLKRTNFSRFIAVECLTIVDSGVSALDADTFADLEKLREIVLHGTELTSRHLAFINHETFRADLVTIAKSKHMKKLTFNATPALRDLKTLDFSGNGLEEVNASIFTELRNLETLDLSENQLRTLNWHRLQELTKLNKLMLKGNRFQTVPRVMHSVMFAVKELTLSDNPLHCNCKLRWMKEFFAASVDKVTDYDNIECASPMNKMMTSVNIGDFVCEHPSAPSIHWSRLADDRYAVNCSSVGDPAPTLTLVFHDSQKVVIPPSDDLSQTETRTPHVITAGGPVTCHAKNSEGVASTVWDIPLPGTW</sequence>
<dbReference type="Gene3D" id="3.80.10.10">
    <property type="entry name" value="Ribonuclease Inhibitor"/>
    <property type="match status" value="1"/>
</dbReference>
<dbReference type="InterPro" id="IPR032675">
    <property type="entry name" value="LRR_dom_sf"/>
</dbReference>
<protein>
    <recommendedName>
        <fullName evidence="5">LRRCT domain-containing protein</fullName>
    </recommendedName>
</protein>
<comment type="caution">
    <text evidence="6">The sequence shown here is derived from an EMBL/GenBank/DDBJ whole genome shotgun (WGS) entry which is preliminary data.</text>
</comment>
<dbReference type="InterPro" id="IPR001611">
    <property type="entry name" value="Leu-rich_rpt"/>
</dbReference>
<dbReference type="Proteomes" id="UP001209878">
    <property type="component" value="Unassembled WGS sequence"/>
</dbReference>